<evidence type="ECO:0000313" key="2">
    <source>
        <dbReference type="EMBL" id="QFG73966.1"/>
    </source>
</evidence>
<feature type="region of interest" description="Disordered" evidence="1">
    <location>
        <begin position="53"/>
        <end position="80"/>
    </location>
</feature>
<dbReference type="EMBL" id="MN448274">
    <property type="protein sequence ID" value="QFG73966.1"/>
    <property type="molecule type" value="Genomic_DNA"/>
</dbReference>
<feature type="compositionally biased region" description="Basic residues" evidence="1">
    <location>
        <begin position="58"/>
        <end position="77"/>
    </location>
</feature>
<accession>A0A5J6VIF8</accession>
<name>A0A5J6VIF8_9VIRU</name>
<evidence type="ECO:0000256" key="1">
    <source>
        <dbReference type="SAM" id="MobiDB-lite"/>
    </source>
</evidence>
<reference evidence="2" key="1">
    <citation type="journal article" date="2019" name="Philos. Trans. R. Soc. Lond., B, Biol. Sci.">
        <title>Targeted metagenomic recovery of four divergent viruses reveals shared and distinctive characteristics of giant viruses of marine eukaryotes.</title>
        <authorList>
            <person name="Needham D.M."/>
            <person name="Poirier C."/>
            <person name="Hehenberger E."/>
            <person name="Jimenez V."/>
            <person name="Swalwell J.E."/>
            <person name="Santoro A.E."/>
            <person name="Worden A.Z."/>
        </authorList>
    </citation>
    <scope>NUCLEOTIDE SEQUENCE</scope>
    <source>
        <strain evidence="2">OPacV-662</strain>
    </source>
</reference>
<protein>
    <submittedName>
        <fullName evidence="2">Uncharacterized protein</fullName>
    </submittedName>
</protein>
<sequence length="107" mass="12683">MSTFTSADGQNYIYASYPFNRGTTPSSEYEIKNYGRAQRIECHRETMRKRAIAEKASIKSRRVARQRARESRRKAHHQQHEIRMKEITQNIFKQTQVFKDTISAMQN</sequence>
<organism evidence="2">
    <name type="scientific">Megaviridae environmental sample</name>
    <dbReference type="NCBI Taxonomy" id="1737588"/>
    <lineage>
        <taxon>Viruses</taxon>
        <taxon>Varidnaviria</taxon>
        <taxon>Bamfordvirae</taxon>
        <taxon>Nucleocytoviricota</taxon>
        <taxon>Megaviricetes</taxon>
        <taxon>Imitervirales</taxon>
        <taxon>Mimiviridae</taxon>
        <taxon>environmental samples</taxon>
    </lineage>
</organism>
<proteinExistence type="predicted"/>